<proteinExistence type="predicted"/>
<keyword evidence="1" id="KW-0175">Coiled coil</keyword>
<name>A0A8S5QUQ3_9CAUD</name>
<feature type="compositionally biased region" description="Basic and acidic residues" evidence="2">
    <location>
        <begin position="84"/>
        <end position="122"/>
    </location>
</feature>
<dbReference type="EMBL" id="BK015733">
    <property type="protein sequence ID" value="DAE22429.1"/>
    <property type="molecule type" value="Genomic_DNA"/>
</dbReference>
<protein>
    <submittedName>
        <fullName evidence="3">Uncharacterized protein</fullName>
    </submittedName>
</protein>
<evidence type="ECO:0000313" key="3">
    <source>
        <dbReference type="EMBL" id="DAE22429.1"/>
    </source>
</evidence>
<sequence>MEEKKMGIYKKAQVKRMILGLKPLCRKVDSLNKKIEDLMAEKEEVVKSMDSINKAIIAFAGNEFADEVEALIFEMLKTPTPQAREVENKTEGEPQEQSKEEAPAEETENSKEEPEAGEKEQVSEETVASKWIRMD</sequence>
<feature type="region of interest" description="Disordered" evidence="2">
    <location>
        <begin position="78"/>
        <end position="135"/>
    </location>
</feature>
<evidence type="ECO:0000256" key="2">
    <source>
        <dbReference type="SAM" id="MobiDB-lite"/>
    </source>
</evidence>
<organism evidence="3">
    <name type="scientific">CrAss-like virus sp. ctDAq1</name>
    <dbReference type="NCBI Taxonomy" id="2826822"/>
    <lineage>
        <taxon>Viruses</taxon>
        <taxon>Duplodnaviria</taxon>
        <taxon>Heunggongvirae</taxon>
        <taxon>Uroviricota</taxon>
        <taxon>Caudoviricetes</taxon>
        <taxon>Crassvirales</taxon>
    </lineage>
</organism>
<feature type="coiled-coil region" evidence="1">
    <location>
        <begin position="28"/>
        <end position="55"/>
    </location>
</feature>
<reference evidence="3" key="1">
    <citation type="journal article" date="2021" name="Proc. Natl. Acad. Sci. U.S.A.">
        <title>A Catalog of Tens of Thousands of Viruses from Human Metagenomes Reveals Hidden Associations with Chronic Diseases.</title>
        <authorList>
            <person name="Tisza M.J."/>
            <person name="Buck C.B."/>
        </authorList>
    </citation>
    <scope>NUCLEOTIDE SEQUENCE</scope>
    <source>
        <strain evidence="3">CtDAq1</strain>
    </source>
</reference>
<accession>A0A8S5QUQ3</accession>
<evidence type="ECO:0000256" key="1">
    <source>
        <dbReference type="SAM" id="Coils"/>
    </source>
</evidence>